<keyword evidence="2" id="KW-0802">TPR repeat</keyword>
<dbReference type="InterPro" id="IPR026634">
    <property type="entry name" value="TPST-like"/>
</dbReference>
<feature type="repeat" description="TPR" evidence="2">
    <location>
        <begin position="226"/>
        <end position="259"/>
    </location>
</feature>
<dbReference type="PANTHER" id="PTHR12788">
    <property type="entry name" value="PROTEIN-TYROSINE SULFOTRANSFERASE 2"/>
    <property type="match status" value="1"/>
</dbReference>
<dbReference type="OrthoDB" id="9815894at2"/>
<dbReference type="Pfam" id="PF23914">
    <property type="entry name" value="TPR_CcmH_CycH"/>
    <property type="match status" value="1"/>
</dbReference>
<dbReference type="SUPFAM" id="SSF52540">
    <property type="entry name" value="P-loop containing nucleoside triphosphate hydrolases"/>
    <property type="match status" value="1"/>
</dbReference>
<sequence>MASQQFDQALAQLLAHLDKQPKDIDALYMAAVCYRYQKHYEQAAATLSQLIQLAPDHGRAHQEQGHLLMARQQPEQAVQAFVRACKNNPALIASWQAQVDLFTALGKPQAASQAQAELAQLQASPKHLIAAKDLLAQGKILKAENLCRKFLQSAPRHVEAMRLLADIGQRLGAMDEAEFLLESAVLFEPANAKVRTDYIQVLRKRQRFGKALEEASTLLQQAPENPQFQSIYAIELMQTGDYDQALTYFDRVLAKLPNDPITLTSKGHALKTMGRYQQAVDAYNTAITTRPQHGEAYYSLANLKTYQFTEQEISRMLAQEGNPEHSLMERAYLYFALGKAYEDNKDYRQSFKYYQLGNELKRNSSGYDADKMTEELMAQRDVCSTDFFAAHQGQGHNAADPIFILGLPRSGSTMLEQILSSHSQVDGTLELPNILAMAQKLRRQGKGDDSKPYPQILEDLTADELHSMGEQFIKDTAIHRKGAPFFIDKMPNNFRHIGLIKLILPNAKIIDTRRHPMACCFSNYKQLFAEGQEFSYSLEDMAQYYKDYVALMAHWDQVLPGQVLRMQYEEVVEDLEGQVRRLLDFCGLPFEAACLSFHETKRSVRTASSEQVRQPVYRSGLEQWQHFSADLEPLSNKLAEALADYPSG</sequence>
<feature type="repeat" description="TPR" evidence="2">
    <location>
        <begin position="331"/>
        <end position="364"/>
    </location>
</feature>
<evidence type="ECO:0000256" key="1">
    <source>
        <dbReference type="ARBA" id="ARBA00022679"/>
    </source>
</evidence>
<dbReference type="InterPro" id="IPR019734">
    <property type="entry name" value="TPR_rpt"/>
</dbReference>
<dbReference type="KEGG" id="osg:BST96_02880"/>
<dbReference type="Pfam" id="PF13174">
    <property type="entry name" value="TPR_6"/>
    <property type="match status" value="1"/>
</dbReference>
<dbReference type="InterPro" id="IPR011990">
    <property type="entry name" value="TPR-like_helical_dom_sf"/>
</dbReference>
<dbReference type="SUPFAM" id="SSF48452">
    <property type="entry name" value="TPR-like"/>
    <property type="match status" value="2"/>
</dbReference>
<proteinExistence type="predicted"/>
<dbReference type="Pfam" id="PF13469">
    <property type="entry name" value="Sulfotransfer_3"/>
    <property type="match status" value="1"/>
</dbReference>
<gene>
    <name evidence="4" type="ORF">BST96_02880</name>
</gene>
<name>A0A1X9NE13_9GAMM</name>
<feature type="repeat" description="TPR" evidence="2">
    <location>
        <begin position="24"/>
        <end position="57"/>
    </location>
</feature>
<evidence type="ECO:0000256" key="2">
    <source>
        <dbReference type="PROSITE-ProRule" id="PRU00339"/>
    </source>
</evidence>
<dbReference type="Gene3D" id="3.40.50.300">
    <property type="entry name" value="P-loop containing nucleotide triphosphate hydrolases"/>
    <property type="match status" value="1"/>
</dbReference>
<keyword evidence="5" id="KW-1185">Reference proteome</keyword>
<dbReference type="GO" id="GO:0008476">
    <property type="term" value="F:protein-tyrosine sulfotransferase activity"/>
    <property type="evidence" value="ECO:0007669"/>
    <property type="project" value="InterPro"/>
</dbReference>
<protein>
    <recommendedName>
        <fullName evidence="3">Cytochrome c-type biogenesis protein H TPR domain-containing protein</fullName>
    </recommendedName>
</protein>
<keyword evidence="1" id="KW-0808">Transferase</keyword>
<dbReference type="InterPro" id="IPR027417">
    <property type="entry name" value="P-loop_NTPase"/>
</dbReference>
<dbReference type="AlphaFoldDB" id="A0A1X9NE13"/>
<dbReference type="InterPro" id="IPR056413">
    <property type="entry name" value="TPR_CcmH_CycH"/>
</dbReference>
<dbReference type="PROSITE" id="PS50005">
    <property type="entry name" value="TPR"/>
    <property type="match status" value="4"/>
</dbReference>
<dbReference type="EMBL" id="CP019343">
    <property type="protein sequence ID" value="ARN76278.1"/>
    <property type="molecule type" value="Genomic_DNA"/>
</dbReference>
<reference evidence="4 5" key="1">
    <citation type="submission" date="2016-11" db="EMBL/GenBank/DDBJ databases">
        <title>Trade-off between light-utilization and light-protection in marine flavobacteria.</title>
        <authorList>
            <person name="Kumagai Y."/>
        </authorList>
    </citation>
    <scope>NUCLEOTIDE SEQUENCE [LARGE SCALE GENOMIC DNA]</scope>
    <source>
        <strain evidence="4 5">NBRC 107125</strain>
    </source>
</reference>
<dbReference type="Proteomes" id="UP000193450">
    <property type="component" value="Chromosome"/>
</dbReference>
<accession>A0A1X9NE13</accession>
<evidence type="ECO:0000259" key="3">
    <source>
        <dbReference type="Pfam" id="PF23914"/>
    </source>
</evidence>
<evidence type="ECO:0000313" key="5">
    <source>
        <dbReference type="Proteomes" id="UP000193450"/>
    </source>
</evidence>
<feature type="domain" description="Cytochrome c-type biogenesis protein H TPR" evidence="3">
    <location>
        <begin position="148"/>
        <end position="259"/>
    </location>
</feature>
<dbReference type="SMART" id="SM00028">
    <property type="entry name" value="TPR"/>
    <property type="match status" value="6"/>
</dbReference>
<feature type="repeat" description="TPR" evidence="2">
    <location>
        <begin position="260"/>
        <end position="293"/>
    </location>
</feature>
<dbReference type="Gene3D" id="1.25.40.10">
    <property type="entry name" value="Tetratricopeptide repeat domain"/>
    <property type="match status" value="2"/>
</dbReference>
<dbReference type="PANTHER" id="PTHR12788:SF10">
    <property type="entry name" value="PROTEIN-TYROSINE SULFOTRANSFERASE"/>
    <property type="match status" value="1"/>
</dbReference>
<organism evidence="4 5">
    <name type="scientific">Oceanicoccus sagamiensis</name>
    <dbReference type="NCBI Taxonomy" id="716816"/>
    <lineage>
        <taxon>Bacteria</taxon>
        <taxon>Pseudomonadati</taxon>
        <taxon>Pseudomonadota</taxon>
        <taxon>Gammaproteobacteria</taxon>
        <taxon>Cellvibrionales</taxon>
        <taxon>Spongiibacteraceae</taxon>
        <taxon>Oceanicoccus</taxon>
    </lineage>
</organism>
<evidence type="ECO:0000313" key="4">
    <source>
        <dbReference type="EMBL" id="ARN76278.1"/>
    </source>
</evidence>
<dbReference type="STRING" id="716816.BST96_02880"/>
<dbReference type="Pfam" id="PF13181">
    <property type="entry name" value="TPR_8"/>
    <property type="match status" value="2"/>
</dbReference>